<dbReference type="VEuPathDB" id="CryptoDB:Cvel_25623"/>
<protein>
    <submittedName>
        <fullName evidence="1">Uncharacterized protein</fullName>
    </submittedName>
</protein>
<organism evidence="1">
    <name type="scientific">Chromera velia CCMP2878</name>
    <dbReference type="NCBI Taxonomy" id="1169474"/>
    <lineage>
        <taxon>Eukaryota</taxon>
        <taxon>Sar</taxon>
        <taxon>Alveolata</taxon>
        <taxon>Colpodellida</taxon>
        <taxon>Chromeraceae</taxon>
        <taxon>Chromera</taxon>
    </lineage>
</organism>
<reference evidence="1" key="1">
    <citation type="submission" date="2014-11" db="EMBL/GenBank/DDBJ databases">
        <authorList>
            <person name="Otto D Thomas"/>
            <person name="Naeem Raeece"/>
        </authorList>
    </citation>
    <scope>NUCLEOTIDE SEQUENCE</scope>
</reference>
<evidence type="ECO:0000313" key="1">
    <source>
        <dbReference type="EMBL" id="CEM40880.1"/>
    </source>
</evidence>
<dbReference type="PhylomeDB" id="A0A0G4HAT4"/>
<dbReference type="AlphaFoldDB" id="A0A0G4HAT4"/>
<sequence length="329" mass="37443">MAQSGIVNVPDTSQTAYVQIKERMDEQQKTIAEMQRSLLCLLKLFRDVGQSESLVRSLNPDLLTDGGAGSAPPRDVLMELQTLRKERSERARHVLFSVYLPHLRVVRSRFEEKKKEVAALVASWSSAHAAKKTRAKWLGSLTKDEKILWKFIEKDVKDAAKEDSQEFNERRRASSEGAAWTQTDQGIQVIWEHGLPSLWALFFLRSPNPSLLATWLMLPVLLLRPGYYASQGRNYFNSREKPFDGTLPNVRLLAPVDSEFLSRRRDVLRVLWKVAMGNPRIPGVRMLCQWMVTASHVGDWETVGWISSFLTEKEGLSSALWVARHIEGG</sequence>
<dbReference type="EMBL" id="CDMZ01002124">
    <property type="protein sequence ID" value="CEM40880.1"/>
    <property type="molecule type" value="Genomic_DNA"/>
</dbReference>
<accession>A0A0G4HAT4</accession>
<name>A0A0G4HAT4_9ALVE</name>
<gene>
    <name evidence="1" type="ORF">Cvel_25623</name>
</gene>
<proteinExistence type="predicted"/>